<protein>
    <submittedName>
        <fullName evidence="2">Uncharacterized protein</fullName>
    </submittedName>
</protein>
<dbReference type="STRING" id="420953.SAMN05192543_1011021"/>
<evidence type="ECO:0000256" key="1">
    <source>
        <dbReference type="SAM" id="MobiDB-lite"/>
    </source>
</evidence>
<feature type="region of interest" description="Disordered" evidence="1">
    <location>
        <begin position="78"/>
        <end position="97"/>
    </location>
</feature>
<feature type="compositionally biased region" description="Polar residues" evidence="1">
    <location>
        <begin position="88"/>
        <end position="97"/>
    </location>
</feature>
<evidence type="ECO:0000313" key="2">
    <source>
        <dbReference type="EMBL" id="SFI01221.1"/>
    </source>
</evidence>
<name>A0A1I3ERE7_9BURK</name>
<accession>A0A1I3ERE7</accession>
<proteinExistence type="predicted"/>
<gene>
    <name evidence="2" type="ORF">SAMN05192543_1011021</name>
</gene>
<keyword evidence="3" id="KW-1185">Reference proteome</keyword>
<feature type="region of interest" description="Disordered" evidence="1">
    <location>
        <begin position="42"/>
        <end position="62"/>
    </location>
</feature>
<reference evidence="2 3" key="1">
    <citation type="submission" date="2016-10" db="EMBL/GenBank/DDBJ databases">
        <authorList>
            <person name="de Groot N.N."/>
        </authorList>
    </citation>
    <scope>NUCLEOTIDE SEQUENCE [LARGE SCALE GENOMIC DNA]</scope>
    <source>
        <strain evidence="2 3">LMG 23650</strain>
    </source>
</reference>
<dbReference type="AlphaFoldDB" id="A0A1I3ERE7"/>
<organism evidence="2 3">
    <name type="scientific">Paraburkholderia megapolitana</name>
    <dbReference type="NCBI Taxonomy" id="420953"/>
    <lineage>
        <taxon>Bacteria</taxon>
        <taxon>Pseudomonadati</taxon>
        <taxon>Pseudomonadota</taxon>
        <taxon>Betaproteobacteria</taxon>
        <taxon>Burkholderiales</taxon>
        <taxon>Burkholderiaceae</taxon>
        <taxon>Paraburkholderia</taxon>
    </lineage>
</organism>
<evidence type="ECO:0000313" key="3">
    <source>
        <dbReference type="Proteomes" id="UP000199548"/>
    </source>
</evidence>
<dbReference type="EMBL" id="FOQU01000001">
    <property type="protein sequence ID" value="SFI01221.1"/>
    <property type="molecule type" value="Genomic_DNA"/>
</dbReference>
<dbReference type="Proteomes" id="UP000199548">
    <property type="component" value="Unassembled WGS sequence"/>
</dbReference>
<sequence>MLPEASRLTAERRERCRRTRTVPAEICVSQEIKGFDSIRITSSLRSGQGRRNGRPAKQDGRRRCALISVHSRSDALSVRRENRERSPAGTTFRSACDTQSRAQRSCNGCKSDRFHPDRPRMTEMDHNFYSELSRLPDAGPLPAQRSNVYRRPARFAGTAARFSRHALSLRPFRKPEPRRHVTRFIACRAALLFPGFSVSTCR</sequence>